<dbReference type="Gene3D" id="3.30.450.20">
    <property type="entry name" value="PAS domain"/>
    <property type="match status" value="1"/>
</dbReference>
<evidence type="ECO:0000313" key="5">
    <source>
        <dbReference type="Proteomes" id="UP000484015"/>
    </source>
</evidence>
<dbReference type="GO" id="GO:0005886">
    <property type="term" value="C:plasma membrane"/>
    <property type="evidence" value="ECO:0007669"/>
    <property type="project" value="TreeGrafter"/>
</dbReference>
<dbReference type="PANTHER" id="PTHR45138:SF9">
    <property type="entry name" value="DIGUANYLATE CYCLASE DGCM-RELATED"/>
    <property type="match status" value="1"/>
</dbReference>
<comment type="caution">
    <text evidence="4">The sequence shown here is derived from an EMBL/GenBank/DDBJ whole genome shotgun (WGS) entry which is preliminary data.</text>
</comment>
<evidence type="ECO:0000259" key="3">
    <source>
        <dbReference type="PROSITE" id="PS50887"/>
    </source>
</evidence>
<dbReference type="EMBL" id="WNLA01000012">
    <property type="protein sequence ID" value="MTW03936.1"/>
    <property type="molecule type" value="Genomic_DNA"/>
</dbReference>
<dbReference type="Gene3D" id="3.30.70.270">
    <property type="match status" value="1"/>
</dbReference>
<dbReference type="RefSeq" id="WP_155440288.1">
    <property type="nucleotide sequence ID" value="NZ_WNLA01000012.1"/>
</dbReference>
<dbReference type="GO" id="GO:1902201">
    <property type="term" value="P:negative regulation of bacterial-type flagellum-dependent cell motility"/>
    <property type="evidence" value="ECO:0007669"/>
    <property type="project" value="TreeGrafter"/>
</dbReference>
<dbReference type="InterPro" id="IPR013656">
    <property type="entry name" value="PAS_4"/>
</dbReference>
<comment type="catalytic activity">
    <reaction evidence="2">
        <text>2 GTP = 3',3'-c-di-GMP + 2 diphosphate</text>
        <dbReference type="Rhea" id="RHEA:24898"/>
        <dbReference type="ChEBI" id="CHEBI:33019"/>
        <dbReference type="ChEBI" id="CHEBI:37565"/>
        <dbReference type="ChEBI" id="CHEBI:58805"/>
        <dbReference type="EC" id="2.7.7.65"/>
    </reaction>
</comment>
<sequence>MLDHFPNTPLAQRTAPAIPQHPNLFKRILGLANLGLVVLDARKRIVLWNQWMASHSGMAASRVEGQELFDLFPELLGQRLELAVHSALTNNIAAHLPQALNRTPFPLYPSGTWGGERVEQSIAVTPFSEGRERFCLIEIGDVSTTVGRERLLRDQAESLRAQSYVDGLTGIANRRHFDVALQRELGRAQRHGGHLSLLLMDIDSFKAYNDHFGHQQGDACLAMVAEAFAGKLQRAADLAARYGGEEFAAVLPDTSAEQARQHAEAIRACIAALNITHAPAASRPNVTMSIGVASFDKDRLNDGESLLRAADQALYAAKRSGRDRVVVDGDAVTMAE</sequence>
<dbReference type="SUPFAM" id="SSF55073">
    <property type="entry name" value="Nucleotide cyclase"/>
    <property type="match status" value="1"/>
</dbReference>
<dbReference type="Pfam" id="PF08448">
    <property type="entry name" value="PAS_4"/>
    <property type="match status" value="1"/>
</dbReference>
<dbReference type="GO" id="GO:0052621">
    <property type="term" value="F:diguanylate cyclase activity"/>
    <property type="evidence" value="ECO:0007669"/>
    <property type="project" value="UniProtKB-EC"/>
</dbReference>
<dbReference type="PANTHER" id="PTHR45138">
    <property type="entry name" value="REGULATORY COMPONENTS OF SENSORY TRANSDUCTION SYSTEM"/>
    <property type="match status" value="1"/>
</dbReference>
<organism evidence="4 5">
    <name type="scientific">Pseudoduganella ginsengisoli</name>
    <dbReference type="NCBI Taxonomy" id="1462440"/>
    <lineage>
        <taxon>Bacteria</taxon>
        <taxon>Pseudomonadati</taxon>
        <taxon>Pseudomonadota</taxon>
        <taxon>Betaproteobacteria</taxon>
        <taxon>Burkholderiales</taxon>
        <taxon>Oxalobacteraceae</taxon>
        <taxon>Telluria group</taxon>
        <taxon>Pseudoduganella</taxon>
    </lineage>
</organism>
<dbReference type="EC" id="2.7.7.65" evidence="1"/>
<evidence type="ECO:0000256" key="2">
    <source>
        <dbReference type="ARBA" id="ARBA00034247"/>
    </source>
</evidence>
<accession>A0A6L6Q368</accession>
<evidence type="ECO:0000256" key="1">
    <source>
        <dbReference type="ARBA" id="ARBA00012528"/>
    </source>
</evidence>
<reference evidence="4 5" key="1">
    <citation type="submission" date="2019-11" db="EMBL/GenBank/DDBJ databases">
        <title>Type strains purchased from KCTC, JCM and DSMZ.</title>
        <authorList>
            <person name="Lu H."/>
        </authorList>
    </citation>
    <scope>NUCLEOTIDE SEQUENCE [LARGE SCALE GENOMIC DNA]</scope>
    <source>
        <strain evidence="4 5">KCTC 42409</strain>
    </source>
</reference>
<dbReference type="SUPFAM" id="SSF55785">
    <property type="entry name" value="PYP-like sensor domain (PAS domain)"/>
    <property type="match status" value="1"/>
</dbReference>
<dbReference type="InterPro" id="IPR043128">
    <property type="entry name" value="Rev_trsase/Diguanyl_cyclase"/>
</dbReference>
<dbReference type="CDD" id="cd00130">
    <property type="entry name" value="PAS"/>
    <property type="match status" value="1"/>
</dbReference>
<dbReference type="Pfam" id="PF00990">
    <property type="entry name" value="GGDEF"/>
    <property type="match status" value="1"/>
</dbReference>
<dbReference type="Proteomes" id="UP000484015">
    <property type="component" value="Unassembled WGS sequence"/>
</dbReference>
<dbReference type="PROSITE" id="PS50887">
    <property type="entry name" value="GGDEF"/>
    <property type="match status" value="1"/>
</dbReference>
<proteinExistence type="predicted"/>
<dbReference type="InterPro" id="IPR000014">
    <property type="entry name" value="PAS"/>
</dbReference>
<dbReference type="FunFam" id="3.30.70.270:FF:000001">
    <property type="entry name" value="Diguanylate cyclase domain protein"/>
    <property type="match status" value="1"/>
</dbReference>
<feature type="domain" description="GGDEF" evidence="3">
    <location>
        <begin position="193"/>
        <end position="330"/>
    </location>
</feature>
<evidence type="ECO:0000313" key="4">
    <source>
        <dbReference type="EMBL" id="MTW03936.1"/>
    </source>
</evidence>
<dbReference type="InterPro" id="IPR050469">
    <property type="entry name" value="Diguanylate_Cyclase"/>
</dbReference>
<dbReference type="SMART" id="SM00267">
    <property type="entry name" value="GGDEF"/>
    <property type="match status" value="1"/>
</dbReference>
<dbReference type="OrthoDB" id="9813903at2"/>
<keyword evidence="5" id="KW-1185">Reference proteome</keyword>
<dbReference type="InterPro" id="IPR035965">
    <property type="entry name" value="PAS-like_dom_sf"/>
</dbReference>
<gene>
    <name evidence="4" type="ORF">GM668_17795</name>
</gene>
<dbReference type="GO" id="GO:0043709">
    <property type="term" value="P:cell adhesion involved in single-species biofilm formation"/>
    <property type="evidence" value="ECO:0007669"/>
    <property type="project" value="TreeGrafter"/>
</dbReference>
<dbReference type="AlphaFoldDB" id="A0A6L6Q368"/>
<name>A0A6L6Q368_9BURK</name>
<dbReference type="CDD" id="cd01949">
    <property type="entry name" value="GGDEF"/>
    <property type="match status" value="1"/>
</dbReference>
<dbReference type="NCBIfam" id="TIGR00254">
    <property type="entry name" value="GGDEF"/>
    <property type="match status" value="1"/>
</dbReference>
<dbReference type="InterPro" id="IPR029787">
    <property type="entry name" value="Nucleotide_cyclase"/>
</dbReference>
<protein>
    <recommendedName>
        <fullName evidence="1">diguanylate cyclase</fullName>
        <ecNumber evidence="1">2.7.7.65</ecNumber>
    </recommendedName>
</protein>
<dbReference type="InterPro" id="IPR000160">
    <property type="entry name" value="GGDEF_dom"/>
</dbReference>